<protein>
    <submittedName>
        <fullName evidence="2">Reverse transcriptase</fullName>
    </submittedName>
</protein>
<dbReference type="Pfam" id="PF00078">
    <property type="entry name" value="RVT_1"/>
    <property type="match status" value="1"/>
</dbReference>
<proteinExistence type="predicted"/>
<feature type="domain" description="Reverse transcriptase" evidence="1">
    <location>
        <begin position="42"/>
        <end position="294"/>
    </location>
</feature>
<dbReference type="GO" id="GO:0003676">
    <property type="term" value="F:nucleic acid binding"/>
    <property type="evidence" value="ECO:0007669"/>
    <property type="project" value="InterPro"/>
</dbReference>
<dbReference type="CDD" id="cd01650">
    <property type="entry name" value="RT_nLTR_like"/>
    <property type="match status" value="1"/>
</dbReference>
<dbReference type="InterPro" id="IPR036397">
    <property type="entry name" value="RNaseH_sf"/>
</dbReference>
<comment type="caution">
    <text evidence="2">The sequence shown here is derived from an EMBL/GenBank/DDBJ whole genome shotgun (WGS) entry which is preliminary data.</text>
</comment>
<gene>
    <name evidence="2" type="ORF">EPI10_001309</name>
</gene>
<dbReference type="PANTHER" id="PTHR46890:SF48">
    <property type="entry name" value="RNA-DIRECTED DNA POLYMERASE"/>
    <property type="match status" value="1"/>
</dbReference>
<dbReference type="Gene3D" id="3.30.420.10">
    <property type="entry name" value="Ribonuclease H-like superfamily/Ribonuclease H"/>
    <property type="match status" value="1"/>
</dbReference>
<organism evidence="2 3">
    <name type="scientific">Gossypium australe</name>
    <dbReference type="NCBI Taxonomy" id="47621"/>
    <lineage>
        <taxon>Eukaryota</taxon>
        <taxon>Viridiplantae</taxon>
        <taxon>Streptophyta</taxon>
        <taxon>Embryophyta</taxon>
        <taxon>Tracheophyta</taxon>
        <taxon>Spermatophyta</taxon>
        <taxon>Magnoliopsida</taxon>
        <taxon>eudicotyledons</taxon>
        <taxon>Gunneridae</taxon>
        <taxon>Pentapetalae</taxon>
        <taxon>rosids</taxon>
        <taxon>malvids</taxon>
        <taxon>Malvales</taxon>
        <taxon>Malvaceae</taxon>
        <taxon>Malvoideae</taxon>
        <taxon>Gossypium</taxon>
    </lineage>
</organism>
<evidence type="ECO:0000313" key="3">
    <source>
        <dbReference type="Proteomes" id="UP000325315"/>
    </source>
</evidence>
<dbReference type="PROSITE" id="PS50878">
    <property type="entry name" value="RT_POL"/>
    <property type="match status" value="1"/>
</dbReference>
<dbReference type="GO" id="GO:0003964">
    <property type="term" value="F:RNA-directed DNA polymerase activity"/>
    <property type="evidence" value="ECO:0007669"/>
    <property type="project" value="UniProtKB-KW"/>
</dbReference>
<keyword evidence="2" id="KW-0695">RNA-directed DNA polymerase</keyword>
<dbReference type="PANTHER" id="PTHR46890">
    <property type="entry name" value="NON-LTR RETROLELEMENT REVERSE TRANSCRIPTASE-LIKE PROTEIN-RELATED"/>
    <property type="match status" value="1"/>
</dbReference>
<keyword evidence="3" id="KW-1185">Reference proteome</keyword>
<reference evidence="3" key="1">
    <citation type="journal article" date="2019" name="Plant Biotechnol. J.">
        <title>Genome sequencing of the Australian wild diploid species Gossypium australe highlights disease resistance and delayed gland morphogenesis.</title>
        <authorList>
            <person name="Cai Y."/>
            <person name="Cai X."/>
            <person name="Wang Q."/>
            <person name="Wang P."/>
            <person name="Zhang Y."/>
            <person name="Cai C."/>
            <person name="Xu Y."/>
            <person name="Wang K."/>
            <person name="Zhou Z."/>
            <person name="Wang C."/>
            <person name="Geng S."/>
            <person name="Li B."/>
            <person name="Dong Q."/>
            <person name="Hou Y."/>
            <person name="Wang H."/>
            <person name="Ai P."/>
            <person name="Liu Z."/>
            <person name="Yi F."/>
            <person name="Sun M."/>
            <person name="An G."/>
            <person name="Cheng J."/>
            <person name="Zhang Y."/>
            <person name="Shi Q."/>
            <person name="Xie Y."/>
            <person name="Shi X."/>
            <person name="Chang Y."/>
            <person name="Huang F."/>
            <person name="Chen Y."/>
            <person name="Hong S."/>
            <person name="Mi L."/>
            <person name="Sun Q."/>
            <person name="Zhang L."/>
            <person name="Zhou B."/>
            <person name="Peng R."/>
            <person name="Zhang X."/>
            <person name="Liu F."/>
        </authorList>
    </citation>
    <scope>NUCLEOTIDE SEQUENCE [LARGE SCALE GENOMIC DNA]</scope>
    <source>
        <strain evidence="3">cv. PA1801</strain>
    </source>
</reference>
<dbReference type="EMBL" id="SMMG02000007">
    <property type="protein sequence ID" value="KAA3466196.1"/>
    <property type="molecule type" value="Genomic_DNA"/>
</dbReference>
<dbReference type="InterPro" id="IPR043502">
    <property type="entry name" value="DNA/RNA_pol_sf"/>
</dbReference>
<dbReference type="Proteomes" id="UP000325315">
    <property type="component" value="Unassembled WGS sequence"/>
</dbReference>
<dbReference type="Pfam" id="PF13456">
    <property type="entry name" value="RVT_3"/>
    <property type="match status" value="1"/>
</dbReference>
<dbReference type="GO" id="GO:0004523">
    <property type="term" value="F:RNA-DNA hybrid ribonuclease activity"/>
    <property type="evidence" value="ECO:0007669"/>
    <property type="project" value="InterPro"/>
</dbReference>
<dbReference type="OrthoDB" id="990874at2759"/>
<dbReference type="SUPFAM" id="SSF53098">
    <property type="entry name" value="Ribonuclease H-like"/>
    <property type="match status" value="1"/>
</dbReference>
<name>A0A5B6VB21_9ROSI</name>
<dbReference type="InterPro" id="IPR002156">
    <property type="entry name" value="RNaseH_domain"/>
</dbReference>
<evidence type="ECO:0000313" key="2">
    <source>
        <dbReference type="EMBL" id="KAA3466196.1"/>
    </source>
</evidence>
<dbReference type="AlphaFoldDB" id="A0A5B6VB21"/>
<sequence length="596" mass="69243">MDDEILETFNQMDPHKAPGIDRLPGNENWDMVGKDVLTLSHKILDDNKDISSLNDTKTVLIPKIKDPTDMTNFRLLSLCRVIYKIIFKVLENGLKVALPFCISQNQSAFVTDCMIHDNILIALELIHYVQSLKNGPNKGFFIKLDMSKAYDRIEWNFLGKIEKIMRCVQSVRYVVECNMVLSKVVTPKQGLRQEDPLSPYLFLFCMEALSRMLIHAQDTGIRASQNGHCINHLFFADDALLFIKNKRNKVDAIMKILTYPLSVFLSPRGTLEDMQSRRRQMWWACKEKWRGWRLLTLKDTLFYRVFSSKYFPNGDPFHLKKVDKPSYTWSSIFTEAKALESGFGWQVGDGNNINICEDNLDFEGLNNESLYVSASTILESKNIRRDYPRCGASVETHIQALKDCRTARAILTLGGLDGRLLDKDYLYYVDWLKDVMHILDRKVVEEFIMTLWNSWNNRNNFVFHGKEEESQKWEKPSCRTVKINIDATAELYAFEEGFKLVHSLNIDNAVFKTDCASLVNRFKKCKEDITIIGDRIREIYKTLDMFTTADVKWANRSYNNVADFICKYAILNNCNMLFSMDYPRDIHDIVIRDSFN</sequence>
<evidence type="ECO:0000259" key="1">
    <source>
        <dbReference type="PROSITE" id="PS50878"/>
    </source>
</evidence>
<dbReference type="InterPro" id="IPR000477">
    <property type="entry name" value="RT_dom"/>
</dbReference>
<dbReference type="InterPro" id="IPR052343">
    <property type="entry name" value="Retrotransposon-Effector_Assoc"/>
</dbReference>
<keyword evidence="2" id="KW-0548">Nucleotidyltransferase</keyword>
<keyword evidence="2" id="KW-0808">Transferase</keyword>
<dbReference type="SUPFAM" id="SSF56672">
    <property type="entry name" value="DNA/RNA polymerases"/>
    <property type="match status" value="1"/>
</dbReference>
<dbReference type="InterPro" id="IPR012337">
    <property type="entry name" value="RNaseH-like_sf"/>
</dbReference>
<accession>A0A5B6VB21</accession>